<protein>
    <submittedName>
        <fullName evidence="10">Zinc finger protein dzip1</fullName>
    </submittedName>
</protein>
<dbReference type="Proteomes" id="UP001470230">
    <property type="component" value="Unassembled WGS sequence"/>
</dbReference>
<evidence type="ECO:0000256" key="5">
    <source>
        <dbReference type="ARBA" id="ARBA00023212"/>
    </source>
</evidence>
<evidence type="ECO:0000313" key="11">
    <source>
        <dbReference type="Proteomes" id="UP001470230"/>
    </source>
</evidence>
<evidence type="ECO:0000256" key="1">
    <source>
        <dbReference type="ARBA" id="ARBA00004114"/>
    </source>
</evidence>
<feature type="compositionally biased region" description="Polar residues" evidence="8">
    <location>
        <begin position="400"/>
        <end position="410"/>
    </location>
</feature>
<feature type="compositionally biased region" description="Basic and acidic residues" evidence="8">
    <location>
        <begin position="411"/>
        <end position="436"/>
    </location>
</feature>
<keyword evidence="11" id="KW-1185">Reference proteome</keyword>
<keyword evidence="4 7" id="KW-0175">Coiled coil</keyword>
<evidence type="ECO:0000256" key="6">
    <source>
        <dbReference type="ARBA" id="ARBA00023273"/>
    </source>
</evidence>
<comment type="similarity">
    <text evidence="3">Belongs to the DZIP C2H2-type zinc-finger protein family.</text>
</comment>
<dbReference type="PANTHER" id="PTHR21502:SF3">
    <property type="entry name" value="CILIUM ASSEMBLY PROTEIN DZIP1L"/>
    <property type="match status" value="1"/>
</dbReference>
<accession>A0ABR2K3U4</accession>
<proteinExistence type="inferred from homology"/>
<keyword evidence="6" id="KW-0966">Cell projection</keyword>
<dbReference type="InterPro" id="IPR032714">
    <property type="entry name" value="DZIP1_N"/>
</dbReference>
<evidence type="ECO:0000259" key="9">
    <source>
        <dbReference type="PROSITE" id="PS00028"/>
    </source>
</evidence>
<evidence type="ECO:0000256" key="8">
    <source>
        <dbReference type="SAM" id="MobiDB-lite"/>
    </source>
</evidence>
<organism evidence="10 11">
    <name type="scientific">Tritrichomonas musculus</name>
    <dbReference type="NCBI Taxonomy" id="1915356"/>
    <lineage>
        <taxon>Eukaryota</taxon>
        <taxon>Metamonada</taxon>
        <taxon>Parabasalia</taxon>
        <taxon>Tritrichomonadida</taxon>
        <taxon>Tritrichomonadidae</taxon>
        <taxon>Tritrichomonas</taxon>
    </lineage>
</organism>
<feature type="coiled-coil region" evidence="7">
    <location>
        <begin position="84"/>
        <end position="114"/>
    </location>
</feature>
<feature type="region of interest" description="Disordered" evidence="8">
    <location>
        <begin position="343"/>
        <end position="436"/>
    </location>
</feature>
<evidence type="ECO:0000256" key="3">
    <source>
        <dbReference type="ARBA" id="ARBA00009131"/>
    </source>
</evidence>
<dbReference type="InterPro" id="IPR013087">
    <property type="entry name" value="Znf_C2H2_type"/>
</dbReference>
<dbReference type="Pfam" id="PF13815">
    <property type="entry name" value="Dzip-like_N"/>
    <property type="match status" value="1"/>
</dbReference>
<dbReference type="InterPro" id="IPR051241">
    <property type="entry name" value="DZIP_RILPL"/>
</dbReference>
<keyword evidence="5" id="KW-0206">Cytoskeleton</keyword>
<name>A0ABR2K3U4_9EUKA</name>
<reference evidence="10 11" key="1">
    <citation type="submission" date="2024-04" db="EMBL/GenBank/DDBJ databases">
        <title>Tritrichomonas musculus Genome.</title>
        <authorList>
            <person name="Alves-Ferreira E."/>
            <person name="Grigg M."/>
            <person name="Lorenzi H."/>
            <person name="Galac M."/>
        </authorList>
    </citation>
    <scope>NUCLEOTIDE SEQUENCE [LARGE SCALE GENOMIC DNA]</scope>
    <source>
        <strain evidence="10 11">EAF2021</strain>
    </source>
</reference>
<gene>
    <name evidence="10" type="ORF">M9Y10_041242</name>
</gene>
<evidence type="ECO:0000313" key="10">
    <source>
        <dbReference type="EMBL" id="KAK8885788.1"/>
    </source>
</evidence>
<keyword evidence="5" id="KW-0963">Cytoplasm</keyword>
<feature type="domain" description="C2H2-type" evidence="9">
    <location>
        <begin position="129"/>
        <end position="150"/>
    </location>
</feature>
<comment type="caution">
    <text evidence="10">The sequence shown here is derived from an EMBL/GenBank/DDBJ whole genome shotgun (WGS) entry which is preliminary data.</text>
</comment>
<comment type="subcellular location">
    <subcellularLocation>
        <location evidence="2">Cytoplasm</location>
        <location evidence="2">Cytoskeleton</location>
        <location evidence="2">Cilium basal body</location>
    </subcellularLocation>
    <subcellularLocation>
        <location evidence="1">Cytoplasm</location>
        <location evidence="1">Cytoskeleton</location>
        <location evidence="1">Microtubule organizing center</location>
        <location evidence="1">Centrosome</location>
        <location evidence="1">Centriole</location>
    </subcellularLocation>
</comment>
<dbReference type="EMBL" id="JAPFFF010000007">
    <property type="protein sequence ID" value="KAK8885788.1"/>
    <property type="molecule type" value="Genomic_DNA"/>
</dbReference>
<evidence type="ECO:0000256" key="7">
    <source>
        <dbReference type="SAM" id="Coils"/>
    </source>
</evidence>
<sequence>MNEMPFLASFSRPSSYPGIDWNYVDSCDPVMIHETQDFKSIQSFISSFMNSKLIESDKTVLSHPTAFKLVQLLQITVQYMYNCQQQQNSEIDKLEDEKETYKQKAKLLVKQQNRSAALLRDAYQDFEKCPVCAKRFKAMKYVDQHMKTKHKEHLLAWKSLRINNPIDPSKQVKELQDEIIFLKELINKQNSQFMQSVQNFNAQLEAQKRDFKRKRKVVPTMEYIDSNRQFSNENLDMKILDPNKFRREDGVTYPQVITEKDQLSKFKQNVVHIENRDLKDEDSEDYKGIEDAEWWIENNAEKASNRIHLGLGANYVTPKQVEGILRYDNPTYQHFYNAAKNQLENDFPMPDKQTKKKGKPKKNNIFNSGNTSSSSKKKTDSSLAFTPSSRPVGNQPVAVANSSSYNTNESIGERQNSDSAGEVRNDLRSDSSFENL</sequence>
<feature type="coiled-coil region" evidence="7">
    <location>
        <begin position="172"/>
        <end position="214"/>
    </location>
</feature>
<evidence type="ECO:0000256" key="4">
    <source>
        <dbReference type="ARBA" id="ARBA00023054"/>
    </source>
</evidence>
<feature type="compositionally biased region" description="Polar residues" evidence="8">
    <location>
        <begin position="383"/>
        <end position="392"/>
    </location>
</feature>
<evidence type="ECO:0000256" key="2">
    <source>
        <dbReference type="ARBA" id="ARBA00004120"/>
    </source>
</evidence>
<dbReference type="PROSITE" id="PS00028">
    <property type="entry name" value="ZINC_FINGER_C2H2_1"/>
    <property type="match status" value="1"/>
</dbReference>
<dbReference type="PANTHER" id="PTHR21502">
    <property type="entry name" value="ZINC FINGER PROTEIN DZIP1"/>
    <property type="match status" value="1"/>
</dbReference>